<feature type="transmembrane region" description="Helical" evidence="1">
    <location>
        <begin position="36"/>
        <end position="53"/>
    </location>
</feature>
<organism evidence="2 3">
    <name type="scientific">Sciurus vulgaris</name>
    <name type="common">Eurasian red squirrel</name>
    <dbReference type="NCBI Taxonomy" id="55149"/>
    <lineage>
        <taxon>Eukaryota</taxon>
        <taxon>Metazoa</taxon>
        <taxon>Chordata</taxon>
        <taxon>Craniata</taxon>
        <taxon>Vertebrata</taxon>
        <taxon>Euteleostomi</taxon>
        <taxon>Mammalia</taxon>
        <taxon>Eutheria</taxon>
        <taxon>Euarchontoglires</taxon>
        <taxon>Glires</taxon>
        <taxon>Rodentia</taxon>
        <taxon>Sciuromorpha</taxon>
        <taxon>Sciuridae</taxon>
        <taxon>Sciurinae</taxon>
        <taxon>Sciurini</taxon>
        <taxon>Sciurus</taxon>
    </lineage>
</organism>
<feature type="transmembrane region" description="Helical" evidence="1">
    <location>
        <begin position="221"/>
        <end position="242"/>
    </location>
</feature>
<keyword evidence="1" id="KW-1133">Transmembrane helix</keyword>
<gene>
    <name evidence="2" type="primary">ABCA5</name>
</gene>
<evidence type="ECO:0000313" key="3">
    <source>
        <dbReference type="Proteomes" id="UP000694564"/>
    </source>
</evidence>
<accession>A0A8D2B7N4</accession>
<protein>
    <submittedName>
        <fullName evidence="2">ATP binding cassette subfamily A member 5</fullName>
    </submittedName>
</protein>
<dbReference type="Ensembl" id="ENSSVLT00005013660.1">
    <property type="protein sequence ID" value="ENSSVLP00005012342.1"/>
    <property type="gene ID" value="ENSSVLG00005009733.1"/>
</dbReference>
<keyword evidence="1" id="KW-0812">Transmembrane</keyword>
<dbReference type="OrthoDB" id="8061355at2759"/>
<sequence length="243" mass="27798">MATAIREVGVWRQTRTLLLKNYLIKCRTKKSSVQEILFPLFFLFWLILISMMHPNKKYEEVPDIELNPMDKSILSNLILGYTPVTNITSSIMQRVSADHLPDVIITEEYANEKEMLASSLSKPSNFVGVVFKDFMSYELRFFPDMIPVSSIYMDSRAGCSKSCEAAQYWSSGFTVLQASIDAAIIQLKTNVSLWKELESTKAVIMGGNCYYRNSYLFSRLILLYLVIAFSPFGYFLAIHIVIK</sequence>
<dbReference type="GeneTree" id="ENSGT00940000158172"/>
<evidence type="ECO:0000256" key="1">
    <source>
        <dbReference type="SAM" id="Phobius"/>
    </source>
</evidence>
<dbReference type="Proteomes" id="UP000694564">
    <property type="component" value="Chromosome 3"/>
</dbReference>
<reference evidence="2" key="2">
    <citation type="submission" date="2025-09" db="UniProtKB">
        <authorList>
            <consortium name="Ensembl"/>
        </authorList>
    </citation>
    <scope>IDENTIFICATION</scope>
</reference>
<name>A0A8D2B7N4_SCIVU</name>
<keyword evidence="3" id="KW-1185">Reference proteome</keyword>
<dbReference type="AlphaFoldDB" id="A0A8D2B7N4"/>
<reference evidence="2" key="1">
    <citation type="submission" date="2025-08" db="UniProtKB">
        <authorList>
            <consortium name="Ensembl"/>
        </authorList>
    </citation>
    <scope>IDENTIFICATION</scope>
</reference>
<keyword evidence="1" id="KW-0472">Membrane</keyword>
<evidence type="ECO:0000313" key="2">
    <source>
        <dbReference type="Ensembl" id="ENSSVLP00005012342.1"/>
    </source>
</evidence>
<proteinExistence type="predicted"/>